<reference evidence="9 10" key="1">
    <citation type="submission" date="2024-08" db="EMBL/GenBank/DDBJ databases">
        <authorList>
            <person name="Arias E."/>
        </authorList>
    </citation>
    <scope>NUCLEOTIDE SEQUENCE [LARGE SCALE GENOMIC DNA]</scope>
    <source>
        <strain evidence="9 10">FAM 24106</strain>
    </source>
</reference>
<evidence type="ECO:0000256" key="7">
    <source>
        <dbReference type="ARBA" id="ARBA00022777"/>
    </source>
</evidence>
<evidence type="ECO:0000256" key="3">
    <source>
        <dbReference type="ARBA" id="ARBA00022490"/>
    </source>
</evidence>
<keyword evidence="5" id="KW-0808">Transferase</keyword>
<comment type="subcellular location">
    <subcellularLocation>
        <location evidence="1">Cytoplasm</location>
    </subcellularLocation>
</comment>
<gene>
    <name evidence="9" type="ORF">ACEN37_01930</name>
</gene>
<accession>A0ABW8UL01</accession>
<dbReference type="EMBL" id="JBGQQK010000003">
    <property type="protein sequence ID" value="MFL2102004.1"/>
    <property type="molecule type" value="Genomic_DNA"/>
</dbReference>
<organism evidence="9 10">
    <name type="scientific">Marinilactibacillus psychrotolerans</name>
    <dbReference type="NCBI Taxonomy" id="191770"/>
    <lineage>
        <taxon>Bacteria</taxon>
        <taxon>Bacillati</taxon>
        <taxon>Bacillota</taxon>
        <taxon>Bacilli</taxon>
        <taxon>Lactobacillales</taxon>
        <taxon>Carnobacteriaceae</taxon>
        <taxon>Marinilactibacillus</taxon>
    </lineage>
</organism>
<dbReference type="InterPro" id="IPR033887">
    <property type="entry name" value="PTS_IIA_man"/>
</dbReference>
<evidence type="ECO:0000259" key="8">
    <source>
        <dbReference type="PROSITE" id="PS51096"/>
    </source>
</evidence>
<keyword evidence="7" id="KW-0418">Kinase</keyword>
<keyword evidence="10" id="KW-1185">Reference proteome</keyword>
<dbReference type="SUPFAM" id="SSF53062">
    <property type="entry name" value="PTS system fructose IIA component-like"/>
    <property type="match status" value="1"/>
</dbReference>
<evidence type="ECO:0000256" key="2">
    <source>
        <dbReference type="ARBA" id="ARBA00022448"/>
    </source>
</evidence>
<keyword evidence="2" id="KW-0813">Transport</keyword>
<dbReference type="PROSITE" id="PS51096">
    <property type="entry name" value="PTS_EIIA_TYPE_4"/>
    <property type="match status" value="1"/>
</dbReference>
<name>A0ABW8UL01_9LACT</name>
<dbReference type="RefSeq" id="WP_407142215.1">
    <property type="nucleotide sequence ID" value="NZ_JBGQQI010000011.1"/>
</dbReference>
<keyword evidence="4 9" id="KW-0762">Sugar transport</keyword>
<proteinExistence type="predicted"/>
<evidence type="ECO:0000256" key="4">
    <source>
        <dbReference type="ARBA" id="ARBA00022597"/>
    </source>
</evidence>
<dbReference type="PANTHER" id="PTHR33799">
    <property type="entry name" value="PTS PERMEASE-RELATED-RELATED"/>
    <property type="match status" value="1"/>
</dbReference>
<keyword evidence="6" id="KW-0598">Phosphotransferase system</keyword>
<dbReference type="PANTHER" id="PTHR33799:SF1">
    <property type="entry name" value="PTS SYSTEM MANNOSE-SPECIFIC EIIAB COMPONENT-RELATED"/>
    <property type="match status" value="1"/>
</dbReference>
<dbReference type="Gene3D" id="3.40.50.510">
    <property type="entry name" value="Phosphotransferase system, mannose-type IIA component"/>
    <property type="match status" value="1"/>
</dbReference>
<evidence type="ECO:0000256" key="5">
    <source>
        <dbReference type="ARBA" id="ARBA00022679"/>
    </source>
</evidence>
<evidence type="ECO:0000313" key="10">
    <source>
        <dbReference type="Proteomes" id="UP001625374"/>
    </source>
</evidence>
<evidence type="ECO:0000256" key="1">
    <source>
        <dbReference type="ARBA" id="ARBA00004496"/>
    </source>
</evidence>
<dbReference type="Proteomes" id="UP001625374">
    <property type="component" value="Unassembled WGS sequence"/>
</dbReference>
<feature type="domain" description="PTS EIIA type-4" evidence="8">
    <location>
        <begin position="1"/>
        <end position="124"/>
    </location>
</feature>
<comment type="caution">
    <text evidence="9">The sequence shown here is derived from an EMBL/GenBank/DDBJ whole genome shotgun (WGS) entry which is preliminary data.</text>
</comment>
<sequence length="138" mass="15359">MTEVLLVAHGKLAQEMKNSAEMIFGKLPEFYTIDFLKEDGFDSIKENISVVLNQMSDSVIVVSDLFAGTPYNACCGLAMEYRQKNIEVISGMSLPLVLETASMCGNKTPKEIVDYLLSICSDTVRTFLVEEDDDEEDL</sequence>
<dbReference type="InterPro" id="IPR004701">
    <property type="entry name" value="PTS_EIIA_man-typ"/>
</dbReference>
<protein>
    <submittedName>
        <fullName evidence="9">PTS sugar transporter subunit IIA</fullName>
    </submittedName>
</protein>
<dbReference type="Pfam" id="PF03610">
    <property type="entry name" value="EIIA-man"/>
    <property type="match status" value="1"/>
</dbReference>
<dbReference type="InterPro" id="IPR036662">
    <property type="entry name" value="PTS_EIIA_man-typ_sf"/>
</dbReference>
<dbReference type="CDD" id="cd00006">
    <property type="entry name" value="PTS_IIA_man"/>
    <property type="match status" value="1"/>
</dbReference>
<evidence type="ECO:0000256" key="6">
    <source>
        <dbReference type="ARBA" id="ARBA00022683"/>
    </source>
</evidence>
<keyword evidence="3" id="KW-0963">Cytoplasm</keyword>
<dbReference type="InterPro" id="IPR051471">
    <property type="entry name" value="Bacterial_PTS_sugar_comp"/>
</dbReference>
<evidence type="ECO:0000313" key="9">
    <source>
        <dbReference type="EMBL" id="MFL2102004.1"/>
    </source>
</evidence>